<reference evidence="1 2" key="1">
    <citation type="submission" date="2016-10" db="EMBL/GenBank/DDBJ databases">
        <authorList>
            <person name="Varghese N."/>
            <person name="Submissions S."/>
        </authorList>
    </citation>
    <scope>NUCLEOTIDE SEQUENCE [LARGE SCALE GENOMIC DNA]</scope>
    <source>
        <strain evidence="1 2">S7-754</strain>
    </source>
</reference>
<evidence type="ECO:0000313" key="1">
    <source>
        <dbReference type="EMBL" id="SDG09247.1"/>
    </source>
</evidence>
<dbReference type="EMBL" id="FNBI01000011">
    <property type="protein sequence ID" value="SDG09247.1"/>
    <property type="molecule type" value="Genomic_DNA"/>
</dbReference>
<evidence type="ECO:0008006" key="3">
    <source>
        <dbReference type="Google" id="ProtNLM"/>
    </source>
</evidence>
<sequence length="66" mass="7307">MTSSKVRSVGRPPMEDQTLARFPKGTLGRIKSVLRESESQADFIREAVELELRRRSGPPVGGPDRA</sequence>
<keyword evidence="2" id="KW-1185">Reference proteome</keyword>
<evidence type="ECO:0000313" key="2">
    <source>
        <dbReference type="Proteomes" id="UP000323502"/>
    </source>
</evidence>
<gene>
    <name evidence="1" type="ORF">SAMN05216557_11156</name>
</gene>
<protein>
    <recommendedName>
        <fullName evidence="3">CopG family transcriptional regulator</fullName>
    </recommendedName>
</protein>
<dbReference type="NCBIfam" id="NF041551">
    <property type="entry name" value="YlcI_YnfO_N"/>
    <property type="match status" value="1"/>
</dbReference>
<organism evidence="1 2">
    <name type="scientific">Sphingomonas carotinifaciens</name>
    <dbReference type="NCBI Taxonomy" id="1166323"/>
    <lineage>
        <taxon>Bacteria</taxon>
        <taxon>Pseudomonadati</taxon>
        <taxon>Pseudomonadota</taxon>
        <taxon>Alphaproteobacteria</taxon>
        <taxon>Sphingomonadales</taxon>
        <taxon>Sphingomonadaceae</taxon>
        <taxon>Sphingomonas</taxon>
    </lineage>
</organism>
<dbReference type="AlphaFoldDB" id="A0A1G7REP5"/>
<accession>A0A1G7REP5</accession>
<dbReference type="Proteomes" id="UP000323502">
    <property type="component" value="Unassembled WGS sequence"/>
</dbReference>
<proteinExistence type="predicted"/>
<name>A0A1G7REP5_9SPHN</name>